<sequence length="72" mass="7439">MVLGVGAVQAAGAADAGVATSETPSVSTTMECFHFITIGLPPCDIKRPPSMRVNTRIVFACEYSHANNTVAG</sequence>
<name>A0ABQ3ZZ50_9ACTN</name>
<organism evidence="1 2">
    <name type="scientific">Winogradskya humida</name>
    <dbReference type="NCBI Taxonomy" id="113566"/>
    <lineage>
        <taxon>Bacteria</taxon>
        <taxon>Bacillati</taxon>
        <taxon>Actinomycetota</taxon>
        <taxon>Actinomycetes</taxon>
        <taxon>Micromonosporales</taxon>
        <taxon>Micromonosporaceae</taxon>
        <taxon>Winogradskya</taxon>
    </lineage>
</organism>
<reference evidence="1 2" key="1">
    <citation type="submission" date="2021-01" db="EMBL/GenBank/DDBJ databases">
        <title>Whole genome shotgun sequence of Actinoplanes humidus NBRC 14915.</title>
        <authorList>
            <person name="Komaki H."/>
            <person name="Tamura T."/>
        </authorList>
    </citation>
    <scope>NUCLEOTIDE SEQUENCE [LARGE SCALE GENOMIC DNA]</scope>
    <source>
        <strain evidence="1 2">NBRC 14915</strain>
    </source>
</reference>
<accession>A0ABQ3ZZ50</accession>
<evidence type="ECO:0000313" key="2">
    <source>
        <dbReference type="Proteomes" id="UP000603200"/>
    </source>
</evidence>
<dbReference type="Proteomes" id="UP000603200">
    <property type="component" value="Unassembled WGS sequence"/>
</dbReference>
<keyword evidence="2" id="KW-1185">Reference proteome</keyword>
<dbReference type="EMBL" id="BOMN01000098">
    <property type="protein sequence ID" value="GIE23838.1"/>
    <property type="molecule type" value="Genomic_DNA"/>
</dbReference>
<proteinExistence type="predicted"/>
<evidence type="ECO:0008006" key="3">
    <source>
        <dbReference type="Google" id="ProtNLM"/>
    </source>
</evidence>
<protein>
    <recommendedName>
        <fullName evidence="3">Secreted protein</fullName>
    </recommendedName>
</protein>
<comment type="caution">
    <text evidence="1">The sequence shown here is derived from an EMBL/GenBank/DDBJ whole genome shotgun (WGS) entry which is preliminary data.</text>
</comment>
<evidence type="ECO:0000313" key="1">
    <source>
        <dbReference type="EMBL" id="GIE23838.1"/>
    </source>
</evidence>
<gene>
    <name evidence="1" type="ORF">Ahu01nite_069400</name>
</gene>